<evidence type="ECO:0000313" key="2">
    <source>
        <dbReference type="Proteomes" id="UP000327157"/>
    </source>
</evidence>
<reference evidence="1 2" key="3">
    <citation type="submission" date="2019-11" db="EMBL/GenBank/DDBJ databases">
        <title>A de novo genome assembly of a pear dwarfing rootstock.</title>
        <authorList>
            <person name="Wang F."/>
            <person name="Wang J."/>
            <person name="Li S."/>
            <person name="Zhang Y."/>
            <person name="Fang M."/>
            <person name="Ma L."/>
            <person name="Zhao Y."/>
            <person name="Jiang S."/>
        </authorList>
    </citation>
    <scope>NUCLEOTIDE SEQUENCE [LARGE SCALE GENOMIC DNA]</scope>
    <source>
        <strain evidence="1">S2</strain>
        <tissue evidence="1">Leaf</tissue>
    </source>
</reference>
<reference evidence="1 2" key="1">
    <citation type="submission" date="2019-09" db="EMBL/GenBank/DDBJ databases">
        <authorList>
            <person name="Ou C."/>
        </authorList>
    </citation>
    <scope>NUCLEOTIDE SEQUENCE [LARGE SCALE GENOMIC DNA]</scope>
    <source>
        <strain evidence="1">S2</strain>
        <tissue evidence="1">Leaf</tissue>
    </source>
</reference>
<name>A0A5N5I0S8_9ROSA</name>
<organism evidence="1 2">
    <name type="scientific">Pyrus ussuriensis x Pyrus communis</name>
    <dbReference type="NCBI Taxonomy" id="2448454"/>
    <lineage>
        <taxon>Eukaryota</taxon>
        <taxon>Viridiplantae</taxon>
        <taxon>Streptophyta</taxon>
        <taxon>Embryophyta</taxon>
        <taxon>Tracheophyta</taxon>
        <taxon>Spermatophyta</taxon>
        <taxon>Magnoliopsida</taxon>
        <taxon>eudicotyledons</taxon>
        <taxon>Gunneridae</taxon>
        <taxon>Pentapetalae</taxon>
        <taxon>rosids</taxon>
        <taxon>fabids</taxon>
        <taxon>Rosales</taxon>
        <taxon>Rosaceae</taxon>
        <taxon>Amygdaloideae</taxon>
        <taxon>Maleae</taxon>
        <taxon>Pyrus</taxon>
    </lineage>
</organism>
<gene>
    <name evidence="1" type="ORF">D8674_028950</name>
</gene>
<comment type="caution">
    <text evidence="1">The sequence shown here is derived from an EMBL/GenBank/DDBJ whole genome shotgun (WGS) entry which is preliminary data.</text>
</comment>
<proteinExistence type="predicted"/>
<sequence length="98" mass="10548">MESIDHSLEIYGADDDGMEWKAFGCGVLSRTSTSGLDHLQIHGSNDGATNISIDGKDEGVHLGCYVILGIRSTSATMLQISSSREKRKKCTMAGQLEN</sequence>
<protein>
    <submittedName>
        <fullName evidence="1">Uncharacterized protein</fullName>
    </submittedName>
</protein>
<reference evidence="2" key="2">
    <citation type="submission" date="2019-10" db="EMBL/GenBank/DDBJ databases">
        <title>A de novo genome assembly of a pear dwarfing rootstock.</title>
        <authorList>
            <person name="Wang F."/>
            <person name="Wang J."/>
            <person name="Li S."/>
            <person name="Zhang Y."/>
            <person name="Fang M."/>
            <person name="Ma L."/>
            <person name="Zhao Y."/>
            <person name="Jiang S."/>
        </authorList>
    </citation>
    <scope>NUCLEOTIDE SEQUENCE [LARGE SCALE GENOMIC DNA]</scope>
</reference>
<evidence type="ECO:0000313" key="1">
    <source>
        <dbReference type="EMBL" id="KAB2632703.1"/>
    </source>
</evidence>
<dbReference type="EMBL" id="SMOL01000120">
    <property type="protein sequence ID" value="KAB2632703.1"/>
    <property type="molecule type" value="Genomic_DNA"/>
</dbReference>
<dbReference type="Proteomes" id="UP000327157">
    <property type="component" value="Chromosome 6"/>
</dbReference>
<accession>A0A5N5I0S8</accession>
<keyword evidence="2" id="KW-1185">Reference proteome</keyword>
<dbReference type="AlphaFoldDB" id="A0A5N5I0S8"/>